<dbReference type="EMBL" id="CP003588">
    <property type="protein sequence ID" value="AFK68518.1"/>
    <property type="molecule type" value="Genomic_DNA"/>
</dbReference>
<evidence type="ECO:0000313" key="2">
    <source>
        <dbReference type="Proteomes" id="UP000005268"/>
    </source>
</evidence>
<dbReference type="KEGG" id="ppi:YSA_03225"/>
<gene>
    <name evidence="1" type="ORF">YSA_03225</name>
</gene>
<reference evidence="1 2" key="1">
    <citation type="journal article" date="2012" name="J. Bacteriol.">
        <title>Complete Genome Sequence of the Naphthalene-Degrading Pseudomonas putida Strain ND6.</title>
        <authorList>
            <person name="Li S."/>
            <person name="Zhao H."/>
            <person name="Li Y."/>
            <person name="Niu S."/>
            <person name="Cai B."/>
        </authorList>
    </citation>
    <scope>NUCLEOTIDE SEQUENCE [LARGE SCALE GENOMIC DNA]</scope>
    <source>
        <strain evidence="1 2">ND6</strain>
    </source>
</reference>
<sequence>MLQTIGQVGTKTEVFILGSLGGRRARGRSHGAGSLFIVVPLL</sequence>
<dbReference type="AlphaFoldDB" id="I3USP7"/>
<dbReference type="Proteomes" id="UP000005268">
    <property type="component" value="Chromosome"/>
</dbReference>
<accession>I3USP7</accession>
<organism evidence="1 2">
    <name type="scientific">Pseudomonas putida ND6</name>
    <dbReference type="NCBI Taxonomy" id="231023"/>
    <lineage>
        <taxon>Bacteria</taxon>
        <taxon>Pseudomonadati</taxon>
        <taxon>Pseudomonadota</taxon>
        <taxon>Gammaproteobacteria</taxon>
        <taxon>Pseudomonadales</taxon>
        <taxon>Pseudomonadaceae</taxon>
        <taxon>Pseudomonas</taxon>
    </lineage>
</organism>
<evidence type="ECO:0000313" key="1">
    <source>
        <dbReference type="EMBL" id="AFK68518.1"/>
    </source>
</evidence>
<protein>
    <submittedName>
        <fullName evidence="1">Uncharacterized protein</fullName>
    </submittedName>
</protein>
<proteinExistence type="predicted"/>
<dbReference type="HOGENOM" id="CLU_3256619_0_0_6"/>
<name>I3USP7_PSEPU</name>